<dbReference type="EMBL" id="QOHR01000031">
    <property type="protein sequence ID" value="REC54407.1"/>
    <property type="molecule type" value="Genomic_DNA"/>
</dbReference>
<dbReference type="InterPro" id="IPR001650">
    <property type="entry name" value="Helicase_C-like"/>
</dbReference>
<gene>
    <name evidence="3" type="ORF">DRV84_13870</name>
</gene>
<dbReference type="GO" id="GO:0005829">
    <property type="term" value="C:cytosol"/>
    <property type="evidence" value="ECO:0007669"/>
    <property type="project" value="TreeGrafter"/>
</dbReference>
<comment type="caution">
    <text evidence="3">The sequence shown here is derived from an EMBL/GenBank/DDBJ whole genome shotgun (WGS) entry which is preliminary data.</text>
</comment>
<dbReference type="PROSITE" id="PS51194">
    <property type="entry name" value="HELICASE_CTER"/>
    <property type="match status" value="1"/>
</dbReference>
<dbReference type="AlphaFoldDB" id="A0A3D9BLS3"/>
<dbReference type="InterPro" id="IPR006935">
    <property type="entry name" value="Helicase/UvrB_N"/>
</dbReference>
<evidence type="ECO:0000313" key="3">
    <source>
        <dbReference type="EMBL" id="REC54407.1"/>
    </source>
</evidence>
<dbReference type="SMART" id="SM00487">
    <property type="entry name" value="DEXDc"/>
    <property type="match status" value="1"/>
</dbReference>
<dbReference type="OrthoDB" id="9803459at2"/>
<dbReference type="Gene3D" id="3.40.50.300">
    <property type="entry name" value="P-loop containing nucleotide triphosphate hydrolases"/>
    <property type="match status" value="2"/>
</dbReference>
<dbReference type="SUPFAM" id="SSF52540">
    <property type="entry name" value="P-loop containing nucleoside triphosphate hydrolases"/>
    <property type="match status" value="1"/>
</dbReference>
<organism evidence="3 4">
    <name type="scientific">Rhodosalinus sediminis</name>
    <dbReference type="NCBI Taxonomy" id="1940533"/>
    <lineage>
        <taxon>Bacteria</taxon>
        <taxon>Pseudomonadati</taxon>
        <taxon>Pseudomonadota</taxon>
        <taxon>Alphaproteobacteria</taxon>
        <taxon>Rhodobacterales</taxon>
        <taxon>Paracoccaceae</taxon>
        <taxon>Rhodosalinus</taxon>
    </lineage>
</organism>
<feature type="domain" description="Helicase C-terminal" evidence="2">
    <location>
        <begin position="221"/>
        <end position="376"/>
    </location>
</feature>
<sequence>MRLRPRQKLFVERSLSALGTRANTLGIAPTGAGKTIMLSAVTGESLGDSASKACVLAHRDELTAQNRDKFRRVVPGVSTSVVDATTKSWDGQVTFAMVPTLARQANLAGMPKLDLLVIDEAHHAVADSYRRIVDRVREANPDARVFGVTATPNRGDKKGLREVFDNVADQVRLGELIASGHLVPPRTFVIDVGVQDELRSVRKTMSDFDMAEVAEVMDRAPVTDEVIRHWKDKAGDRQTVVFCSTVAHAEHVTEAFREVGVPAALVTGTLEASERKKVLDAYAAGHLRVVVNVAVLTEGWDHPPTSCVVLLRPSSYKSTMIQMVGRGLRTVDPAQHPGIVKSDCVVLDFGTSSLTHGTLEQDVDLDGHTPTGEAPTKACPACAADIPLGARECPLCGELLIEPEDGASGEEAGTGSLSGFVMSEIDLLKRSSFAWDDLFDDDAALMASGFNAWGGVFFLEGRWHAVGGARNEPTRLLGVGERTVCLAQADDWLNTHESDESAFKSKRWLNQAPTEKQLQYLPAAQRQDYGLTRYRASALITFQFNRRDIRRLVMTAAPERRAA</sequence>
<feature type="domain" description="Helicase ATP-binding" evidence="1">
    <location>
        <begin position="15"/>
        <end position="170"/>
    </location>
</feature>
<dbReference type="InterPro" id="IPR014001">
    <property type="entry name" value="Helicase_ATP-bd"/>
</dbReference>
<keyword evidence="3" id="KW-0378">Hydrolase</keyword>
<dbReference type="GO" id="GO:0016787">
    <property type="term" value="F:hydrolase activity"/>
    <property type="evidence" value="ECO:0007669"/>
    <property type="project" value="InterPro"/>
</dbReference>
<dbReference type="InterPro" id="IPR050742">
    <property type="entry name" value="Helicase_Restrict-Modif_Enz"/>
</dbReference>
<dbReference type="GO" id="GO:0003677">
    <property type="term" value="F:DNA binding"/>
    <property type="evidence" value="ECO:0007669"/>
    <property type="project" value="InterPro"/>
</dbReference>
<keyword evidence="3" id="KW-0067">ATP-binding</keyword>
<reference evidence="3 4" key="1">
    <citation type="journal article" date="2017" name="Int. J. Syst. Evol. Microbiol.">
        <title>Rhodosalinus sediminis gen. nov., sp. nov., isolated from marine saltern.</title>
        <authorList>
            <person name="Guo L.Y."/>
            <person name="Ling S.K."/>
            <person name="Li C.M."/>
            <person name="Chen G.J."/>
            <person name="Du Z.J."/>
        </authorList>
    </citation>
    <scope>NUCLEOTIDE SEQUENCE [LARGE SCALE GENOMIC DNA]</scope>
    <source>
        <strain evidence="3 4">WDN1C137</strain>
    </source>
</reference>
<evidence type="ECO:0000259" key="2">
    <source>
        <dbReference type="PROSITE" id="PS51194"/>
    </source>
</evidence>
<accession>A0A3D9BLS3</accession>
<name>A0A3D9BLS3_9RHOB</name>
<keyword evidence="4" id="KW-1185">Reference proteome</keyword>
<keyword evidence="3" id="KW-0547">Nucleotide-binding</keyword>
<dbReference type="GO" id="GO:0005524">
    <property type="term" value="F:ATP binding"/>
    <property type="evidence" value="ECO:0007669"/>
    <property type="project" value="InterPro"/>
</dbReference>
<keyword evidence="3" id="KW-0347">Helicase</keyword>
<dbReference type="SMART" id="SM00490">
    <property type="entry name" value="HELICc"/>
    <property type="match status" value="1"/>
</dbReference>
<dbReference type="Pfam" id="PF04851">
    <property type="entry name" value="ResIII"/>
    <property type="match status" value="1"/>
</dbReference>
<dbReference type="Pfam" id="PF00271">
    <property type="entry name" value="Helicase_C"/>
    <property type="match status" value="1"/>
</dbReference>
<dbReference type="PANTHER" id="PTHR47396">
    <property type="entry name" value="TYPE I RESTRICTION ENZYME ECOKI R PROTEIN"/>
    <property type="match status" value="1"/>
</dbReference>
<dbReference type="PANTHER" id="PTHR47396:SF1">
    <property type="entry name" value="ATP-DEPENDENT HELICASE IRC3-RELATED"/>
    <property type="match status" value="1"/>
</dbReference>
<dbReference type="RefSeq" id="WP_115981760.1">
    <property type="nucleotide sequence ID" value="NZ_QOHR01000031.1"/>
</dbReference>
<evidence type="ECO:0000259" key="1">
    <source>
        <dbReference type="PROSITE" id="PS51192"/>
    </source>
</evidence>
<evidence type="ECO:0000313" key="4">
    <source>
        <dbReference type="Proteomes" id="UP000257131"/>
    </source>
</evidence>
<protein>
    <submittedName>
        <fullName evidence="3">Helicase</fullName>
    </submittedName>
</protein>
<dbReference type="PROSITE" id="PS51192">
    <property type="entry name" value="HELICASE_ATP_BIND_1"/>
    <property type="match status" value="1"/>
</dbReference>
<dbReference type="Proteomes" id="UP000257131">
    <property type="component" value="Unassembled WGS sequence"/>
</dbReference>
<dbReference type="InterPro" id="IPR027417">
    <property type="entry name" value="P-loop_NTPase"/>
</dbReference>
<dbReference type="GO" id="GO:0004386">
    <property type="term" value="F:helicase activity"/>
    <property type="evidence" value="ECO:0007669"/>
    <property type="project" value="UniProtKB-KW"/>
</dbReference>
<proteinExistence type="predicted"/>